<dbReference type="EMBL" id="CM046515">
    <property type="protein sequence ID" value="KAI8649266.1"/>
    <property type="molecule type" value="Genomic_DNA"/>
</dbReference>
<keyword evidence="2" id="KW-1185">Reference proteome</keyword>
<name>A0ACC0QBH8_9HYPO</name>
<reference evidence="1" key="1">
    <citation type="submission" date="2022-06" db="EMBL/GenBank/DDBJ databases">
        <title>Fusarium solani species complex genomes reveal bases of compartmentalisation and animal pathogenesis.</title>
        <authorList>
            <person name="Tsai I.J."/>
        </authorList>
    </citation>
    <scope>NUCLEOTIDE SEQUENCE</scope>
    <source>
        <strain evidence="1">Fu6.1</strain>
    </source>
</reference>
<gene>
    <name evidence="1" type="ORF">NCS57_01463200</name>
</gene>
<comment type="caution">
    <text evidence="1">The sequence shown here is derived from an EMBL/GenBank/DDBJ whole genome shotgun (WGS) entry which is preliminary data.</text>
</comment>
<evidence type="ECO:0000313" key="2">
    <source>
        <dbReference type="Proteomes" id="UP001065298"/>
    </source>
</evidence>
<dbReference type="Proteomes" id="UP001065298">
    <property type="component" value="Chromosome 13"/>
</dbReference>
<evidence type="ECO:0000313" key="1">
    <source>
        <dbReference type="EMBL" id="KAI8649266.1"/>
    </source>
</evidence>
<protein>
    <submittedName>
        <fullName evidence="1">NmrA domain-containing protein</fullName>
    </submittedName>
</protein>
<sequence>MSVAIAGGFGGLGRAIVEAVLAQGKHGVVILTRKARENPFPAARVEVVDYSNVNGLTSVLEKNAVHTVISVVNNITGDNSSEVNLINAAKMSKVTKRFIPSYFGARYSPEQYESFPPAMAKKEAQAHLVSSGLEWTTVYNGYFLDYFGTPKVKSYVDDIGLFIDMAANAAVIPGSGKIPVVFTHTFDVAKFVAAALDLPKWTEESYIIGDKLTWEEMVKVAQEVKGVKFHVTYDSVEKLQSGKTTELPCHRKFYHLYPREQLQFISSAFGLNCERGQANFAPEHTLNEEFPGIKAKTVREVMTEGWGTQ</sequence>
<proteinExistence type="predicted"/>
<organism evidence="1 2">
    <name type="scientific">Fusarium keratoplasticum</name>
    <dbReference type="NCBI Taxonomy" id="1328300"/>
    <lineage>
        <taxon>Eukaryota</taxon>
        <taxon>Fungi</taxon>
        <taxon>Dikarya</taxon>
        <taxon>Ascomycota</taxon>
        <taxon>Pezizomycotina</taxon>
        <taxon>Sordariomycetes</taxon>
        <taxon>Hypocreomycetidae</taxon>
        <taxon>Hypocreales</taxon>
        <taxon>Nectriaceae</taxon>
        <taxon>Fusarium</taxon>
        <taxon>Fusarium solani species complex</taxon>
    </lineage>
</organism>
<accession>A0ACC0QBH8</accession>